<sequence length="195" mass="21565">MSHPISLSRSGERHELSRPLHTLVQLLQRVPDTREPSGHAAFFDTLRAVLIDVCAAAPEPWPGADALVMLSVAQLERQLLKNEPLVFDLLQLLQAHGFLEGERRTQLTVTLRRLLGQHLRLFWQASDAPVRAIAAVRSQGVAAVDINQLNLPWTLRPGPRGSEHRAAANEPDAHPDRHRPSARQDGAESAWLPAA</sequence>
<reference evidence="2 3" key="1">
    <citation type="submission" date="2019-09" db="EMBL/GenBank/DDBJ databases">
        <title>Hydrogenophaga aromatica sp. nov., isolated from a para-xylene-degrading enrichment culture.</title>
        <authorList>
            <person name="Tancsics A."/>
            <person name="Banerjee S."/>
        </authorList>
    </citation>
    <scope>NUCLEOTIDE SEQUENCE [LARGE SCALE GENOMIC DNA]</scope>
    <source>
        <strain evidence="2 3">D2P1</strain>
    </source>
</reference>
<dbReference type="AlphaFoldDB" id="A0A7Y8GY79"/>
<gene>
    <name evidence="2" type="ORF">F3K02_15815</name>
</gene>
<keyword evidence="3" id="KW-1185">Reference proteome</keyword>
<name>A0A7Y8GY79_9BURK</name>
<dbReference type="RefSeq" id="WP_177136611.1">
    <property type="nucleotide sequence ID" value="NZ_VYGV01000015.1"/>
</dbReference>
<proteinExistence type="predicted"/>
<dbReference type="Proteomes" id="UP000545507">
    <property type="component" value="Unassembled WGS sequence"/>
</dbReference>
<protein>
    <submittedName>
        <fullName evidence="2">Uncharacterized protein</fullName>
    </submittedName>
</protein>
<feature type="region of interest" description="Disordered" evidence="1">
    <location>
        <begin position="155"/>
        <end position="195"/>
    </location>
</feature>
<evidence type="ECO:0000256" key="1">
    <source>
        <dbReference type="SAM" id="MobiDB-lite"/>
    </source>
</evidence>
<evidence type="ECO:0000313" key="2">
    <source>
        <dbReference type="EMBL" id="NWF46706.1"/>
    </source>
</evidence>
<organism evidence="2 3">
    <name type="scientific">Hydrogenophaga aromaticivorans</name>
    <dbReference type="NCBI Taxonomy" id="2610898"/>
    <lineage>
        <taxon>Bacteria</taxon>
        <taxon>Pseudomonadati</taxon>
        <taxon>Pseudomonadota</taxon>
        <taxon>Betaproteobacteria</taxon>
        <taxon>Burkholderiales</taxon>
        <taxon>Comamonadaceae</taxon>
        <taxon>Hydrogenophaga</taxon>
    </lineage>
</organism>
<accession>A0A7Y8GY79</accession>
<feature type="compositionally biased region" description="Basic and acidic residues" evidence="1">
    <location>
        <begin position="161"/>
        <end position="179"/>
    </location>
</feature>
<comment type="caution">
    <text evidence="2">The sequence shown here is derived from an EMBL/GenBank/DDBJ whole genome shotgun (WGS) entry which is preliminary data.</text>
</comment>
<evidence type="ECO:0000313" key="3">
    <source>
        <dbReference type="Proteomes" id="UP000545507"/>
    </source>
</evidence>
<dbReference type="EMBL" id="VYGV01000015">
    <property type="protein sequence ID" value="NWF46706.1"/>
    <property type="molecule type" value="Genomic_DNA"/>
</dbReference>